<evidence type="ECO:0000256" key="1">
    <source>
        <dbReference type="SAM" id="MobiDB-lite"/>
    </source>
</evidence>
<accession>U3UBM8</accession>
<evidence type="ECO:0000313" key="4">
    <source>
        <dbReference type="Proteomes" id="UP000144311"/>
    </source>
</evidence>
<organism evidence="3 4">
    <name type="scientific">Squirrelpox virus</name>
    <dbReference type="NCBI Taxonomy" id="240426"/>
    <lineage>
        <taxon>Viruses</taxon>
        <taxon>Varidnaviria</taxon>
        <taxon>Bamfordvirae</taxon>
        <taxon>Nucleocytoviricota</taxon>
        <taxon>Pokkesviricetes</taxon>
        <taxon>Chitovirales</taxon>
        <taxon>Poxviridae</taxon>
        <taxon>Chordopoxvirinae</taxon>
        <taxon>Sciuripoxvirus</taxon>
        <taxon>Sciuripoxvirus squirrelpox</taxon>
    </lineage>
</organism>
<proteinExistence type="predicted"/>
<gene>
    <name evidence="3" type="primary">F5L?</name>
    <name evidence="3" type="ORF">SQPV_1410</name>
</gene>
<feature type="compositionally biased region" description="Pro residues" evidence="1">
    <location>
        <begin position="371"/>
        <end position="384"/>
    </location>
</feature>
<keyword evidence="2" id="KW-1133">Transmembrane helix</keyword>
<protein>
    <submittedName>
        <fullName evidence="3">Hypothetical pox protein</fullName>
    </submittedName>
</protein>
<feature type="region of interest" description="Disordered" evidence="1">
    <location>
        <begin position="346"/>
        <end position="401"/>
    </location>
</feature>
<dbReference type="GeneID" id="18158446"/>
<dbReference type="KEGG" id="vg:18158446"/>
<dbReference type="RefSeq" id="YP_008658566.1">
    <property type="nucleotide sequence ID" value="NC_022563.1"/>
</dbReference>
<dbReference type="EMBL" id="HE601899">
    <property type="protein sequence ID" value="CCD83324.1"/>
    <property type="molecule type" value="Genomic_DNA"/>
</dbReference>
<feature type="transmembrane region" description="Helical" evidence="2">
    <location>
        <begin position="412"/>
        <end position="435"/>
    </location>
</feature>
<dbReference type="Proteomes" id="UP000144311">
    <property type="component" value="Segment"/>
</dbReference>
<reference evidence="3 4" key="1">
    <citation type="submission" date="2011-10" db="EMBL/GenBank/DDBJ databases">
        <authorList>
            <person name="Darby A."/>
        </authorList>
    </citation>
    <scope>NUCLEOTIDE SEQUENCE [LARGE SCALE GENOMIC DNA]</scope>
    <source>
        <strain evidence="3">Red squirrel UK</strain>
    </source>
</reference>
<keyword evidence="4" id="KW-1185">Reference proteome</keyword>
<evidence type="ECO:0000313" key="3">
    <source>
        <dbReference type="EMBL" id="CCD83324.1"/>
    </source>
</evidence>
<reference evidence="3 4" key="2">
    <citation type="submission" date="2013-10" db="EMBL/GenBank/DDBJ databases">
        <title>The genome of epidemic Squirrel Poxvirus reveals novel virulence genes.</title>
        <authorList>
            <person name="Darby A.C."/>
            <person name="McInnes C.J."/>
            <person name="Kjaer K.H."/>
            <person name="Wood A.R."/>
            <person name="Hughes M."/>
            <person name="Martensen P.M."/>
            <person name="Radford A.D."/>
            <person name="Hall N."/>
            <person name="Chantrey J."/>
        </authorList>
    </citation>
    <scope>NUCLEOTIDE SEQUENCE [LARGE SCALE GENOMIC DNA]</scope>
    <source>
        <strain evidence="3">Red squirrel UK</strain>
    </source>
</reference>
<keyword evidence="2" id="KW-0812">Transmembrane</keyword>
<name>U3UBM8_9POXV</name>
<sequence>MVSLGYSHTVMAGFLTLACVSLLLAVSSGADDVVLYNTTSSDGTVTHNVLMGTGSTVTVVMANPGDTVRLCLPPPLDKLARSEACTVQWWVEEQTVPGSLGAFMGQQIPTAAINMTATQHMGVEVTQMRLNETGDGPDENTTRHLLGNATRMDRGYGITMGNGLVNAWLRMRSELSMDCLTIEDLTTDDGGLYRAVVLMQDGMPVGNASAMVLVRERAPTVTMRTQVLKLTDQYCTVRVTCRVNDLPAHGKATVFMGNWHGGRTVHVSASHYTNTEDRIHGADAPAGAAPQDLVLESTLCVLRAGDPSHMDDVRCVVRSTDAAVNLTVDESVSVRSACGIPTRCSCESGDAPRRPRPNQPIPPRIGRRPVQAPPVARPPPPPASTPAAPSDRQEHHQPSTPLVCPAPAPASLLRIAIVCAVMLAGVLLCSIALCLTQFCPRICEALSGRNYPGRPVGDAYALTRSEEAYVGAAVPYLG</sequence>
<evidence type="ECO:0000256" key="2">
    <source>
        <dbReference type="SAM" id="Phobius"/>
    </source>
</evidence>
<keyword evidence="2" id="KW-0472">Membrane</keyword>